<name>A0A0A0BP38_9CELL</name>
<gene>
    <name evidence="4" type="ORF">N869_07080</name>
</gene>
<dbReference type="Proteomes" id="UP000054314">
    <property type="component" value="Unassembled WGS sequence"/>
</dbReference>
<organism evidence="4 5">
    <name type="scientific">Cellulomonas bogoriensis 69B4 = DSM 16987</name>
    <dbReference type="NCBI Taxonomy" id="1386082"/>
    <lineage>
        <taxon>Bacteria</taxon>
        <taxon>Bacillati</taxon>
        <taxon>Actinomycetota</taxon>
        <taxon>Actinomycetes</taxon>
        <taxon>Micrococcales</taxon>
        <taxon>Cellulomonadaceae</taxon>
        <taxon>Cellulomonas</taxon>
    </lineage>
</organism>
<dbReference type="EMBL" id="AXCZ01000189">
    <property type="protein sequence ID" value="KGM09457.1"/>
    <property type="molecule type" value="Genomic_DNA"/>
</dbReference>
<dbReference type="AlphaFoldDB" id="A0A0A0BP38"/>
<evidence type="ECO:0008006" key="6">
    <source>
        <dbReference type="Google" id="ProtNLM"/>
    </source>
</evidence>
<sequence length="102" mass="10537">MEHVDPDVLALISLGEDVDDTTRDHLARCERCTAEVAELAAVVATARTVTPADAPTQPPAHVWDAITAELGLTGAGPSSTPISPTPAERTTVERAPSPSQAA</sequence>
<keyword evidence="5" id="KW-1185">Reference proteome</keyword>
<evidence type="ECO:0000313" key="5">
    <source>
        <dbReference type="Proteomes" id="UP000054314"/>
    </source>
</evidence>
<feature type="region of interest" description="Disordered" evidence="3">
    <location>
        <begin position="70"/>
        <end position="102"/>
    </location>
</feature>
<reference evidence="4 5" key="1">
    <citation type="submission" date="2013-08" db="EMBL/GenBank/DDBJ databases">
        <title>Genome sequencing of Cellulomonas bogoriensis 69B4.</title>
        <authorList>
            <person name="Chen F."/>
            <person name="Li Y."/>
            <person name="Wang G."/>
        </authorList>
    </citation>
    <scope>NUCLEOTIDE SEQUENCE [LARGE SCALE GENOMIC DNA]</scope>
    <source>
        <strain evidence="4 5">69B4</strain>
    </source>
</reference>
<dbReference type="Gene3D" id="1.10.10.1320">
    <property type="entry name" value="Anti-sigma factor, zinc-finger domain"/>
    <property type="match status" value="1"/>
</dbReference>
<evidence type="ECO:0000313" key="4">
    <source>
        <dbReference type="EMBL" id="KGM09457.1"/>
    </source>
</evidence>
<evidence type="ECO:0000256" key="1">
    <source>
        <dbReference type="ARBA" id="ARBA00023015"/>
    </source>
</evidence>
<protein>
    <recommendedName>
        <fullName evidence="6">Anti-sigma factor</fullName>
    </recommendedName>
</protein>
<keyword evidence="2" id="KW-0804">Transcription</keyword>
<evidence type="ECO:0000256" key="3">
    <source>
        <dbReference type="SAM" id="MobiDB-lite"/>
    </source>
</evidence>
<keyword evidence="1" id="KW-0805">Transcription regulation</keyword>
<proteinExistence type="predicted"/>
<accession>A0A0A0BP38</accession>
<comment type="caution">
    <text evidence="4">The sequence shown here is derived from an EMBL/GenBank/DDBJ whole genome shotgun (WGS) entry which is preliminary data.</text>
</comment>
<feature type="non-terminal residue" evidence="4">
    <location>
        <position position="102"/>
    </location>
</feature>
<evidence type="ECO:0000256" key="2">
    <source>
        <dbReference type="ARBA" id="ARBA00023163"/>
    </source>
</evidence>
<dbReference type="InterPro" id="IPR041916">
    <property type="entry name" value="Anti_sigma_zinc_sf"/>
</dbReference>